<evidence type="ECO:0000313" key="2">
    <source>
        <dbReference type="Proteomes" id="UP000002204"/>
    </source>
</evidence>
<dbReference type="HOGENOM" id="CLU_2828369_0_0_11"/>
<name>C0ZXV9_RHOE4</name>
<sequence length="66" mass="7510">MWVLQSAEPQRRKVLLMSRQQMYTLIALNKERPSDGLVNDIYKLVNGSVAAGEMTQDEALEIMQSL</sequence>
<organism evidence="1 2">
    <name type="scientific">Rhodococcus erythropolis (strain PR4 / NBRC 100887)</name>
    <dbReference type="NCBI Taxonomy" id="234621"/>
    <lineage>
        <taxon>Bacteria</taxon>
        <taxon>Bacillati</taxon>
        <taxon>Actinomycetota</taxon>
        <taxon>Actinomycetes</taxon>
        <taxon>Mycobacteriales</taxon>
        <taxon>Nocardiaceae</taxon>
        <taxon>Rhodococcus</taxon>
        <taxon>Rhodococcus erythropolis group</taxon>
    </lineage>
</organism>
<proteinExistence type="predicted"/>
<dbReference type="Proteomes" id="UP000002204">
    <property type="component" value="Chromosome"/>
</dbReference>
<dbReference type="KEGG" id="rer:RER_24860"/>
<reference evidence="2" key="1">
    <citation type="submission" date="2005-03" db="EMBL/GenBank/DDBJ databases">
        <title>Comparison of the complete genome sequences of Rhodococcus erythropolis PR4 and Rhodococcus opacus B4.</title>
        <authorList>
            <person name="Takarada H."/>
            <person name="Sekine M."/>
            <person name="Hosoyama A."/>
            <person name="Yamada R."/>
            <person name="Fujisawa T."/>
            <person name="Omata S."/>
            <person name="Shimizu A."/>
            <person name="Tsukatani N."/>
            <person name="Tanikawa S."/>
            <person name="Fujita N."/>
            <person name="Harayama S."/>
        </authorList>
    </citation>
    <scope>NUCLEOTIDE SEQUENCE [LARGE SCALE GENOMIC DNA]</scope>
    <source>
        <strain evidence="2">PR4 / NBRC 100887</strain>
    </source>
</reference>
<accession>C0ZXV9</accession>
<protein>
    <submittedName>
        <fullName evidence="1">Uncharacterized protein</fullName>
    </submittedName>
</protein>
<gene>
    <name evidence="1" type="ordered locus">RER_24860</name>
</gene>
<reference evidence="1 2" key="2">
    <citation type="journal article" date="2006" name="Environ. Microbiol.">
        <title>Sequence analysis of three plasmids harboured in Rhodococcus erythropolis strain PR4.</title>
        <authorList>
            <person name="Sekine M."/>
            <person name="Tanikawa S."/>
            <person name="Omata S."/>
            <person name="Saito M."/>
            <person name="Fujisawa T."/>
            <person name="Tsukatani N."/>
            <person name="Tajima T."/>
            <person name="Sekigawa T."/>
            <person name="Kosugi H."/>
            <person name="Matsuo Y."/>
            <person name="Nishiko R."/>
            <person name="Imamura K."/>
            <person name="Ito M."/>
            <person name="Narita H."/>
            <person name="Tago S."/>
            <person name="Fujita N."/>
            <person name="Harayama S."/>
        </authorList>
    </citation>
    <scope>NUCLEOTIDE SEQUENCE [LARGE SCALE GENOMIC DNA]</scope>
    <source>
        <strain evidence="2">PR4 / NBRC 100887</strain>
    </source>
</reference>
<dbReference type="EMBL" id="AP008957">
    <property type="protein sequence ID" value="BAH33194.1"/>
    <property type="molecule type" value="Genomic_DNA"/>
</dbReference>
<dbReference type="AlphaFoldDB" id="C0ZXV9"/>
<evidence type="ECO:0000313" key="1">
    <source>
        <dbReference type="EMBL" id="BAH33194.1"/>
    </source>
</evidence>